<name>A0A8T8S8S4_9BASI</name>
<gene>
    <name evidence="2" type="ORF">A4X13_0g9574</name>
</gene>
<organism evidence="2 3">
    <name type="scientific">Tilletia indica</name>
    <dbReference type="NCBI Taxonomy" id="43049"/>
    <lineage>
        <taxon>Eukaryota</taxon>
        <taxon>Fungi</taxon>
        <taxon>Dikarya</taxon>
        <taxon>Basidiomycota</taxon>
        <taxon>Ustilaginomycotina</taxon>
        <taxon>Exobasidiomycetes</taxon>
        <taxon>Tilletiales</taxon>
        <taxon>Tilletiaceae</taxon>
        <taxon>Tilletia</taxon>
    </lineage>
</organism>
<evidence type="ECO:0000313" key="2">
    <source>
        <dbReference type="EMBL" id="KAE8235219.1"/>
    </source>
</evidence>
<dbReference type="Proteomes" id="UP000077521">
    <property type="component" value="Unassembled WGS sequence"/>
</dbReference>
<proteinExistence type="predicted"/>
<keyword evidence="3" id="KW-1185">Reference proteome</keyword>
<evidence type="ECO:0000256" key="1">
    <source>
        <dbReference type="SAM" id="MobiDB-lite"/>
    </source>
</evidence>
<accession>A0A8T8S8S4</accession>
<comment type="caution">
    <text evidence="2">The sequence shown here is derived from an EMBL/GenBank/DDBJ whole genome shotgun (WGS) entry which is preliminary data.</text>
</comment>
<reference evidence="2" key="1">
    <citation type="submission" date="2016-04" db="EMBL/GenBank/DDBJ databases">
        <authorList>
            <person name="Nguyen H.D."/>
            <person name="Samba Siva P."/>
            <person name="Cullis J."/>
            <person name="Levesque C.A."/>
            <person name="Hambleton S."/>
        </authorList>
    </citation>
    <scope>NUCLEOTIDE SEQUENCE</scope>
    <source>
        <strain evidence="2">DAOMC 236416</strain>
    </source>
</reference>
<sequence>VRWLKTRRTTGIAQTVRRRGKTTAGDLQRGPSAQLDPSGGTKVRQPQGQLVPVLQDNAAGRETVDFTGPRERCSVRILSGCMQSWRASAQRCNEEIFEGSVAATHFIEALTAPSASHTLL</sequence>
<dbReference type="AlphaFoldDB" id="A0A8T8S8S4"/>
<feature type="non-terminal residue" evidence="2">
    <location>
        <position position="1"/>
    </location>
</feature>
<dbReference type="EMBL" id="LWDF02002903">
    <property type="protein sequence ID" value="KAE8235219.1"/>
    <property type="molecule type" value="Genomic_DNA"/>
</dbReference>
<feature type="region of interest" description="Disordered" evidence="1">
    <location>
        <begin position="8"/>
        <end position="45"/>
    </location>
</feature>
<protein>
    <submittedName>
        <fullName evidence="2">Uncharacterized protein</fullName>
    </submittedName>
</protein>
<evidence type="ECO:0000313" key="3">
    <source>
        <dbReference type="Proteomes" id="UP000077521"/>
    </source>
</evidence>
<reference evidence="2" key="2">
    <citation type="journal article" date="2019" name="IMA Fungus">
        <title>Genome sequencing and comparison of five Tilletia species to identify candidate genes for the detection of regulated species infecting wheat.</title>
        <authorList>
            <person name="Nguyen H.D.T."/>
            <person name="Sultana T."/>
            <person name="Kesanakurti P."/>
            <person name="Hambleton S."/>
        </authorList>
    </citation>
    <scope>NUCLEOTIDE SEQUENCE</scope>
    <source>
        <strain evidence="2">DAOMC 236416</strain>
    </source>
</reference>